<protein>
    <submittedName>
        <fullName evidence="7">Velvet factor-domain-containing protein</fullName>
    </submittedName>
</protein>
<dbReference type="InterPro" id="IPR038491">
    <property type="entry name" value="Velvet_dom_sf"/>
</dbReference>
<evidence type="ECO:0000256" key="5">
    <source>
        <dbReference type="ARBA" id="ARBA00023242"/>
    </source>
</evidence>
<dbReference type="EMBL" id="MCFC01000041">
    <property type="protein sequence ID" value="ORY27115.1"/>
    <property type="molecule type" value="Genomic_DNA"/>
</dbReference>
<evidence type="ECO:0000313" key="7">
    <source>
        <dbReference type="EMBL" id="ORY27115.1"/>
    </source>
</evidence>
<dbReference type="GO" id="GO:0005634">
    <property type="term" value="C:nucleus"/>
    <property type="evidence" value="ECO:0007669"/>
    <property type="project" value="UniProtKB-SubCell"/>
</dbReference>
<organism evidence="7 8">
    <name type="scientific">Naematelia encephala</name>
    <dbReference type="NCBI Taxonomy" id="71784"/>
    <lineage>
        <taxon>Eukaryota</taxon>
        <taxon>Fungi</taxon>
        <taxon>Dikarya</taxon>
        <taxon>Basidiomycota</taxon>
        <taxon>Agaricomycotina</taxon>
        <taxon>Tremellomycetes</taxon>
        <taxon>Tremellales</taxon>
        <taxon>Naemateliaceae</taxon>
        <taxon>Naematelia</taxon>
    </lineage>
</organism>
<evidence type="ECO:0000256" key="2">
    <source>
        <dbReference type="ARBA" id="ARBA00022969"/>
    </source>
</evidence>
<name>A0A1Y2AZ28_9TREE</name>
<keyword evidence="8" id="KW-1185">Reference proteome</keyword>
<dbReference type="GO" id="GO:0030435">
    <property type="term" value="P:sporulation resulting in formation of a cellular spore"/>
    <property type="evidence" value="ECO:0007669"/>
    <property type="project" value="UniProtKB-KW"/>
</dbReference>
<evidence type="ECO:0000256" key="4">
    <source>
        <dbReference type="ARBA" id="ARBA00023163"/>
    </source>
</evidence>
<dbReference type="STRING" id="71784.A0A1Y2AZ28"/>
<keyword evidence="4" id="KW-0804">Transcription</keyword>
<proteinExistence type="predicted"/>
<keyword evidence="5" id="KW-0539">Nucleus</keyword>
<evidence type="ECO:0000256" key="1">
    <source>
        <dbReference type="ARBA" id="ARBA00004123"/>
    </source>
</evidence>
<comment type="caution">
    <text evidence="7">The sequence shown here is derived from an EMBL/GenBank/DDBJ whole genome shotgun (WGS) entry which is preliminary data.</text>
</comment>
<sequence length="296" mass="33605">MPKISSILAASNESALRLCLEATLYRPTYSDSFLCLTQPTQVQSFPVSSPPLDRHTVFYARSAFSFAILTIWTPIIIRTYELTLRQQPMQALLCKDVEKSEHWLIDPTPVVRLRILNSKSEDIAKYSPYIRDYTHAGNQEQHGEPIARPCGTSAAQNPFYILQARLVRGEPEHDPHFIDDGLTEFLTGTPVSSLYHRKDTDNTEAAYFVFPDLGVRIKGRHKLKMTLFAIIGQEVCYCSSIYTSTFIVIPAKQLPVLYHRISFMRPGQPGTKVKSRRKCQDHFQGSKTLPSHRSSV</sequence>
<evidence type="ECO:0000256" key="3">
    <source>
        <dbReference type="ARBA" id="ARBA00023015"/>
    </source>
</evidence>
<keyword evidence="2" id="KW-0749">Sporulation</keyword>
<evidence type="ECO:0000313" key="8">
    <source>
        <dbReference type="Proteomes" id="UP000193986"/>
    </source>
</evidence>
<keyword evidence="3" id="KW-0805">Transcription regulation</keyword>
<comment type="subcellular location">
    <subcellularLocation>
        <location evidence="1">Nucleus</location>
    </subcellularLocation>
</comment>
<dbReference type="Proteomes" id="UP000193986">
    <property type="component" value="Unassembled WGS sequence"/>
</dbReference>
<reference evidence="7 8" key="1">
    <citation type="submission" date="2016-07" db="EMBL/GenBank/DDBJ databases">
        <title>Pervasive Adenine N6-methylation of Active Genes in Fungi.</title>
        <authorList>
            <consortium name="DOE Joint Genome Institute"/>
            <person name="Mondo S.J."/>
            <person name="Dannebaum R.O."/>
            <person name="Kuo R.C."/>
            <person name="Labutti K."/>
            <person name="Haridas S."/>
            <person name="Kuo A."/>
            <person name="Salamov A."/>
            <person name="Ahrendt S.R."/>
            <person name="Lipzen A."/>
            <person name="Sullivan W."/>
            <person name="Andreopoulos W.B."/>
            <person name="Clum A."/>
            <person name="Lindquist E."/>
            <person name="Daum C."/>
            <person name="Ramamoorthy G.K."/>
            <person name="Gryganskyi A."/>
            <person name="Culley D."/>
            <person name="Magnuson J.K."/>
            <person name="James T.Y."/>
            <person name="O'Malley M.A."/>
            <person name="Stajich J.E."/>
            <person name="Spatafora J.W."/>
            <person name="Visel A."/>
            <person name="Grigoriev I.V."/>
        </authorList>
    </citation>
    <scope>NUCLEOTIDE SEQUENCE [LARGE SCALE GENOMIC DNA]</scope>
    <source>
        <strain evidence="7 8">68-887.2</strain>
    </source>
</reference>
<accession>A0A1Y2AZ28</accession>
<gene>
    <name evidence="7" type="ORF">BCR39DRAFT_242700</name>
</gene>
<dbReference type="PANTHER" id="PTHR33572:SF18">
    <property type="entry name" value="SPORE DEVELOPMENT REGULATOR VOSA"/>
    <property type="match status" value="1"/>
</dbReference>
<dbReference type="PANTHER" id="PTHR33572">
    <property type="entry name" value="SPORE DEVELOPMENT REGULATOR VOSA"/>
    <property type="match status" value="1"/>
</dbReference>
<dbReference type="Pfam" id="PF11754">
    <property type="entry name" value="Velvet"/>
    <property type="match status" value="2"/>
</dbReference>
<feature type="domain" description="Velvet" evidence="6">
    <location>
        <begin position="74"/>
        <end position="284"/>
    </location>
</feature>
<evidence type="ECO:0000259" key="6">
    <source>
        <dbReference type="PROSITE" id="PS51821"/>
    </source>
</evidence>
<dbReference type="InterPro" id="IPR037525">
    <property type="entry name" value="Velvet_dom"/>
</dbReference>
<dbReference type="OrthoDB" id="5599552at2759"/>
<dbReference type="PROSITE" id="PS51821">
    <property type="entry name" value="VELVET"/>
    <property type="match status" value="1"/>
</dbReference>
<dbReference type="Gene3D" id="2.60.40.3960">
    <property type="entry name" value="Velvet domain"/>
    <property type="match status" value="1"/>
</dbReference>
<dbReference type="InParanoid" id="A0A1Y2AZ28"/>
<dbReference type="AlphaFoldDB" id="A0A1Y2AZ28"/>
<dbReference type="InterPro" id="IPR021740">
    <property type="entry name" value="Velvet"/>
</dbReference>